<proteinExistence type="predicted"/>
<evidence type="ECO:0000313" key="2">
    <source>
        <dbReference type="Proteomes" id="UP000606786"/>
    </source>
</evidence>
<dbReference type="EMBL" id="CAJHJT010000056">
    <property type="protein sequence ID" value="CAD7013516.1"/>
    <property type="molecule type" value="Genomic_DNA"/>
</dbReference>
<dbReference type="Gene3D" id="3.30.420.10">
    <property type="entry name" value="Ribonuclease H-like superfamily/Ribonuclease H"/>
    <property type="match status" value="1"/>
</dbReference>
<keyword evidence="2" id="KW-1185">Reference proteome</keyword>
<dbReference type="AlphaFoldDB" id="A0A811VDU8"/>
<protein>
    <submittedName>
        <fullName evidence="1">(Mediterranean fruit fly) hypothetical protein</fullName>
    </submittedName>
</protein>
<evidence type="ECO:0000313" key="1">
    <source>
        <dbReference type="EMBL" id="CAD7013516.1"/>
    </source>
</evidence>
<organism evidence="1 2">
    <name type="scientific">Ceratitis capitata</name>
    <name type="common">Mediterranean fruit fly</name>
    <name type="synonym">Tephritis capitata</name>
    <dbReference type="NCBI Taxonomy" id="7213"/>
    <lineage>
        <taxon>Eukaryota</taxon>
        <taxon>Metazoa</taxon>
        <taxon>Ecdysozoa</taxon>
        <taxon>Arthropoda</taxon>
        <taxon>Hexapoda</taxon>
        <taxon>Insecta</taxon>
        <taxon>Pterygota</taxon>
        <taxon>Neoptera</taxon>
        <taxon>Endopterygota</taxon>
        <taxon>Diptera</taxon>
        <taxon>Brachycera</taxon>
        <taxon>Muscomorpha</taxon>
        <taxon>Tephritoidea</taxon>
        <taxon>Tephritidae</taxon>
        <taxon>Ceratitis</taxon>
        <taxon>Ceratitis</taxon>
    </lineage>
</organism>
<reference evidence="1" key="1">
    <citation type="submission" date="2020-11" db="EMBL/GenBank/DDBJ databases">
        <authorList>
            <person name="Whitehead M."/>
        </authorList>
    </citation>
    <scope>NUCLEOTIDE SEQUENCE</scope>
    <source>
        <strain evidence="1">EGII</strain>
    </source>
</reference>
<comment type="caution">
    <text evidence="1">The sequence shown here is derived from an EMBL/GenBank/DDBJ whole genome shotgun (WGS) entry which is preliminary data.</text>
</comment>
<dbReference type="Proteomes" id="UP000606786">
    <property type="component" value="Unassembled WGS sequence"/>
</dbReference>
<dbReference type="GO" id="GO:0003676">
    <property type="term" value="F:nucleic acid binding"/>
    <property type="evidence" value="ECO:0007669"/>
    <property type="project" value="InterPro"/>
</dbReference>
<dbReference type="OrthoDB" id="8930856at2759"/>
<name>A0A811VDU8_CERCA</name>
<accession>A0A811VDU8</accession>
<dbReference type="InterPro" id="IPR036397">
    <property type="entry name" value="RNaseH_sf"/>
</dbReference>
<sequence length="129" mass="15035">MASAVVGRLVFIEKTMNRYVYKDILDQNFKETVVSFGLEEQMILQKKDNDIKHMTHVVRDWLPDRTLDIKEEDDDKDDIQAFSPPTNYITISQGKIQLVHQQRSQESDISDAQNRKDRLITVIVANNIE</sequence>
<gene>
    <name evidence="1" type="ORF">CCAP1982_LOCUS21576</name>
</gene>